<dbReference type="Proteomes" id="UP001203665">
    <property type="component" value="Unassembled WGS sequence"/>
</dbReference>
<evidence type="ECO:0000313" key="1">
    <source>
        <dbReference type="EMBL" id="MCM2676719.1"/>
    </source>
</evidence>
<name>A0ABT0XLC8_9BACI</name>
<proteinExistence type="predicted"/>
<sequence length="80" mass="9443">MDNYIYQDFIKDLQLGYEFEFTIDDQTYHISTHSNGLFLTHNGVSQSYSSYSSLTKKAQIHHKTLQELFETNEITIVQIY</sequence>
<comment type="caution">
    <text evidence="1">The sequence shown here is derived from an EMBL/GenBank/DDBJ whole genome shotgun (WGS) entry which is preliminary data.</text>
</comment>
<accession>A0ABT0XLC8</accession>
<keyword evidence="2" id="KW-1185">Reference proteome</keyword>
<dbReference type="RefSeq" id="WP_251609683.1">
    <property type="nucleotide sequence ID" value="NZ_JAMQJY010000002.1"/>
</dbReference>
<dbReference type="EMBL" id="JAMQJY010000002">
    <property type="protein sequence ID" value="MCM2676719.1"/>
    <property type="molecule type" value="Genomic_DNA"/>
</dbReference>
<organism evidence="1 2">
    <name type="scientific">Alkalicoccobacillus plakortidis</name>
    <dbReference type="NCBI Taxonomy" id="444060"/>
    <lineage>
        <taxon>Bacteria</taxon>
        <taxon>Bacillati</taxon>
        <taxon>Bacillota</taxon>
        <taxon>Bacilli</taxon>
        <taxon>Bacillales</taxon>
        <taxon>Bacillaceae</taxon>
        <taxon>Alkalicoccobacillus</taxon>
    </lineage>
</organism>
<reference evidence="1" key="1">
    <citation type="submission" date="2022-06" db="EMBL/GenBank/DDBJ databases">
        <title>Alkalicoccobacillus porphyridii sp. nov., isolated from a marine red alga, Porphyridium purpureum and reclassification of Shouchella plakortidis and Shouchella gibsonii as Alkalicoccobacillus plakortidis comb. nov. and Alkalicoccobacillus gibsonii comb. nov.</title>
        <authorList>
            <person name="Kim K.H."/>
            <person name="Lee J.K."/>
            <person name="Han D.M."/>
            <person name="Baek J.H."/>
            <person name="Jeon C.O."/>
        </authorList>
    </citation>
    <scope>NUCLEOTIDE SEQUENCE</scope>
    <source>
        <strain evidence="1">DSM 19153</strain>
    </source>
</reference>
<protein>
    <submittedName>
        <fullName evidence="1">Uncharacterized protein</fullName>
    </submittedName>
</protein>
<evidence type="ECO:0000313" key="2">
    <source>
        <dbReference type="Proteomes" id="UP001203665"/>
    </source>
</evidence>
<gene>
    <name evidence="1" type="ORF">NDM98_15435</name>
</gene>